<organism evidence="3">
    <name type="scientific">Gordonia sp. MP11Mi</name>
    <dbReference type="NCBI Taxonomy" id="3022769"/>
    <lineage>
        <taxon>Bacteria</taxon>
        <taxon>Bacillati</taxon>
        <taxon>Actinomycetota</taxon>
        <taxon>Actinomycetes</taxon>
        <taxon>Mycobacteriales</taxon>
        <taxon>Gordoniaceae</taxon>
        <taxon>Gordonia</taxon>
    </lineage>
</organism>
<dbReference type="RefSeq" id="WP_420041641.1">
    <property type="nucleotide sequence ID" value="NZ_CP128986.1"/>
</dbReference>
<evidence type="ECO:0000256" key="1">
    <source>
        <dbReference type="SAM" id="MobiDB-lite"/>
    </source>
</evidence>
<dbReference type="SUPFAM" id="SSF56747">
    <property type="entry name" value="Prim-pol domain"/>
    <property type="match status" value="1"/>
</dbReference>
<feature type="compositionally biased region" description="Acidic residues" evidence="1">
    <location>
        <begin position="1"/>
        <end position="25"/>
    </location>
</feature>
<dbReference type="SMART" id="SM00943">
    <property type="entry name" value="Prim-Pol"/>
    <property type="match status" value="1"/>
</dbReference>
<name>A0AA97CTY2_9ACTN</name>
<dbReference type="Pfam" id="PF09250">
    <property type="entry name" value="Prim-Pol"/>
    <property type="match status" value="1"/>
</dbReference>
<dbReference type="InterPro" id="IPR015330">
    <property type="entry name" value="DNA_primase/pol_bifunc_N"/>
</dbReference>
<gene>
    <name evidence="3" type="ORF">MP11Mi_14910</name>
</gene>
<reference evidence="3" key="1">
    <citation type="submission" date="2023-06" db="EMBL/GenBank/DDBJ databases">
        <title>Gordonia sp. nov. and Pseudochrobactrum sp. nov., two species isolated from the burying beetle Nicrophorus vespilloides.</title>
        <authorList>
            <person name="Poehlein A."/>
            <person name="Guzman J."/>
            <person name="Daniel R."/>
            <person name="Vilcinskas A."/>
        </authorList>
    </citation>
    <scope>NUCLEOTIDE SEQUENCE</scope>
    <source>
        <strain evidence="3">MP11Mi</strain>
    </source>
</reference>
<dbReference type="AlphaFoldDB" id="A0AA97CTY2"/>
<feature type="region of interest" description="Disordered" evidence="1">
    <location>
        <begin position="1"/>
        <end position="34"/>
    </location>
</feature>
<evidence type="ECO:0000259" key="2">
    <source>
        <dbReference type="SMART" id="SM00943"/>
    </source>
</evidence>
<sequence>MLLGEDLDAAFDDDDDEIDYDDDTSEPASFDTSTGYGAAAPAYWKSGWRSILPLPRGRKFPPPSGYTGDGAAVPSYADITAWGEDHPTGNVALGMPDDVICVDVDDYPGKRGGETLDKAESAWGALPPTVRSTSRDDGVSGILYFRVSPGRRWKSQLDVGGTSDVEIIQRSHRYSVVWPSIHPNGGQYRWLDDDGNEVGIPRVEDLPMLPDRWVKELTAASVPSTAGVSVDVAETLRSVPDGDMDQVVAVRLDQAMTDLRGGGSRHDTAMRHVLALLRFAEQGHPGVRSALTALCEVFVEAVTVDGSRSRASAVSEFKRMLTNERGHALIAASPTLNFDELVEVAGIVAADGAPPTGPPNSPVSVGSGFDDDAFWASRASLSHIRDSAYRRMVAPWGVFGAVNIRALATVPHTVTLPPMVGGRGSLNEFVASVGDSGAGKGAAHAVATELVPLGPEIGQVEVGSGEGLAHQFVRAATAGERQREEADEHGMIWRRRSVLFSATEVDNLSALGQRTSATLHGKLRSAWSGEEIGFAYAAADKALTSGSHSYRLGLNVGVQPERAGALLDDAAGGTPQRFVWVSVTDPRISRDRYDPTPIEPLELPTDWPEEPWTMRVPAVAVDAVLDAHVARQRGEGDALDGHALFARLKVMAALAVIDGRMEPTEEDWDLAGVVMAHSDATRSAVVERLKTADREAAAEKGERSGIEREAAVRSEYDAKLNRVCGVILRAVGRLTEAGKPATEGSINRLIAGRDRAMKPDALEALILHGDLIRNKASGTFSLPEGAAA</sequence>
<evidence type="ECO:0000313" key="3">
    <source>
        <dbReference type="EMBL" id="WOC12405.1"/>
    </source>
</evidence>
<dbReference type="EMBL" id="CP128986">
    <property type="protein sequence ID" value="WOC12405.1"/>
    <property type="molecule type" value="Genomic_DNA"/>
</dbReference>
<feature type="domain" description="DNA primase/polymerase bifunctional N-terminal" evidence="2">
    <location>
        <begin position="40"/>
        <end position="208"/>
    </location>
</feature>
<protein>
    <recommendedName>
        <fullName evidence="2">DNA primase/polymerase bifunctional N-terminal domain-containing protein</fullName>
    </recommendedName>
</protein>
<proteinExistence type="predicted"/>
<accession>A0AA97CTY2</accession>